<organism evidence="1">
    <name type="scientific">uncultured marine virus</name>
    <dbReference type="NCBI Taxonomy" id="186617"/>
    <lineage>
        <taxon>Viruses</taxon>
        <taxon>environmental samples</taxon>
    </lineage>
</organism>
<accession>A0A0F7LA79</accession>
<sequence>MDVLWKKRIPDSRADKQGHTAYEQVRKDNSVRRTLPYQADTAGDGELYI</sequence>
<reference evidence="1" key="2">
    <citation type="submission" date="2015-03" db="EMBL/GenBank/DDBJ databases">
        <authorList>
            <person name="Chow C.-E.T."/>
            <person name="Winget D.M."/>
            <person name="White R.A.III."/>
            <person name="Hallam S.J."/>
            <person name="Suttle C.A."/>
        </authorList>
    </citation>
    <scope>NUCLEOTIDE SEQUENCE</scope>
    <source>
        <strain evidence="1">Oxic1_7</strain>
    </source>
</reference>
<proteinExistence type="predicted"/>
<evidence type="ECO:0000313" key="1">
    <source>
        <dbReference type="EMBL" id="AKH48292.1"/>
    </source>
</evidence>
<reference evidence="1" key="1">
    <citation type="journal article" date="2015" name="Front. Microbiol.">
        <title>Combining genomic sequencing methods to explore viral diversity and reveal potential virus-host interactions.</title>
        <authorList>
            <person name="Chow C.E."/>
            <person name="Winget D.M."/>
            <person name="White R.A.III."/>
            <person name="Hallam S.J."/>
            <person name="Suttle C.A."/>
        </authorList>
    </citation>
    <scope>NUCLEOTIDE SEQUENCE</scope>
    <source>
        <strain evidence="1">Oxic1_7</strain>
    </source>
</reference>
<dbReference type="EMBL" id="KR029602">
    <property type="protein sequence ID" value="AKH48292.1"/>
    <property type="molecule type" value="Genomic_DNA"/>
</dbReference>
<name>A0A0F7LA79_9VIRU</name>
<protein>
    <submittedName>
        <fullName evidence="1">Uncharacterized protein</fullName>
    </submittedName>
</protein>